<evidence type="ECO:0000256" key="1">
    <source>
        <dbReference type="SAM" id="MobiDB-lite"/>
    </source>
</evidence>
<feature type="region of interest" description="Disordered" evidence="1">
    <location>
        <begin position="245"/>
        <end position="282"/>
    </location>
</feature>
<dbReference type="Proteomes" id="UP000241118">
    <property type="component" value="Unassembled WGS sequence"/>
</dbReference>
<sequence>MEPDMDTVRSTRSSPVCAPKTLCLTKHVNGRRGVRNQVDIRWPTPCPTQLEEASHGPEDPVALSHASSYIPTIGAHRSQDVRHLGKTACNKIFSASRLSDANRVIGPHPFDGAELERQHRSPTSCVIFWHLIKASEPEVWYMVRFTPSAQKKREVFTSRRSVCDGPDSGLGRKFADYVQLVAATLSFSIDSPNGRERWSGRTDANPFGDERHSQRGARSRQRFLGPGRKHLRWCALPPSCLVARFPDTGPDRPPAVRVGTRSRGRRRHLPRARATSKCSVDR</sequence>
<evidence type="ECO:0000313" key="2">
    <source>
        <dbReference type="EMBL" id="PSL53271.1"/>
    </source>
</evidence>
<dbReference type="EMBL" id="PYAX01000009">
    <property type="protein sequence ID" value="PSL53271.1"/>
    <property type="molecule type" value="Genomic_DNA"/>
</dbReference>
<evidence type="ECO:0000313" key="3">
    <source>
        <dbReference type="Proteomes" id="UP000241118"/>
    </source>
</evidence>
<gene>
    <name evidence="2" type="ORF">B0I31_10961</name>
</gene>
<name>A0A2P8I487_SACCR</name>
<feature type="compositionally biased region" description="Basic residues" evidence="1">
    <location>
        <begin position="260"/>
        <end position="271"/>
    </location>
</feature>
<accession>A0A2P8I487</accession>
<organism evidence="2 3">
    <name type="scientific">Saccharothrix carnea</name>
    <dbReference type="NCBI Taxonomy" id="1280637"/>
    <lineage>
        <taxon>Bacteria</taxon>
        <taxon>Bacillati</taxon>
        <taxon>Actinomycetota</taxon>
        <taxon>Actinomycetes</taxon>
        <taxon>Pseudonocardiales</taxon>
        <taxon>Pseudonocardiaceae</taxon>
        <taxon>Saccharothrix</taxon>
    </lineage>
</organism>
<dbReference type="AlphaFoldDB" id="A0A2P8I487"/>
<comment type="caution">
    <text evidence="2">The sequence shown here is derived from an EMBL/GenBank/DDBJ whole genome shotgun (WGS) entry which is preliminary data.</text>
</comment>
<proteinExistence type="predicted"/>
<feature type="region of interest" description="Disordered" evidence="1">
    <location>
        <begin position="194"/>
        <end position="222"/>
    </location>
</feature>
<keyword evidence="3" id="KW-1185">Reference proteome</keyword>
<protein>
    <submittedName>
        <fullName evidence="2">Uncharacterized protein</fullName>
    </submittedName>
</protein>
<reference evidence="2 3" key="1">
    <citation type="submission" date="2018-03" db="EMBL/GenBank/DDBJ databases">
        <title>Genomic Encyclopedia of Type Strains, Phase III (KMG-III): the genomes of soil and plant-associated and newly described type strains.</title>
        <authorList>
            <person name="Whitman W."/>
        </authorList>
    </citation>
    <scope>NUCLEOTIDE SEQUENCE [LARGE SCALE GENOMIC DNA]</scope>
    <source>
        <strain evidence="2 3">CGMCC 4.7097</strain>
    </source>
</reference>